<dbReference type="GeneID" id="102742007"/>
<dbReference type="SMART" id="SM00020">
    <property type="entry name" value="Tryp_SPc"/>
    <property type="match status" value="1"/>
</dbReference>
<dbReference type="CDD" id="cd00190">
    <property type="entry name" value="Tryp_SPc"/>
    <property type="match status" value="1"/>
</dbReference>
<dbReference type="PROSITE" id="PS00134">
    <property type="entry name" value="TRYPSIN_HIS"/>
    <property type="match status" value="1"/>
</dbReference>
<dbReference type="PANTHER" id="PTHR24253:SF162">
    <property type="entry name" value="SERINE PROTEASE 48"/>
    <property type="match status" value="1"/>
</dbReference>
<organism evidence="8 9">
    <name type="scientific">Leptonychotes weddellii</name>
    <name type="common">Weddell seal</name>
    <name type="synonym">Otaria weddellii</name>
    <dbReference type="NCBI Taxonomy" id="9713"/>
    <lineage>
        <taxon>Eukaryota</taxon>
        <taxon>Metazoa</taxon>
        <taxon>Chordata</taxon>
        <taxon>Craniata</taxon>
        <taxon>Vertebrata</taxon>
        <taxon>Euteleostomi</taxon>
        <taxon>Mammalia</taxon>
        <taxon>Eutheria</taxon>
        <taxon>Laurasiatheria</taxon>
        <taxon>Carnivora</taxon>
        <taxon>Caniformia</taxon>
        <taxon>Pinnipedia</taxon>
        <taxon>Phocidae</taxon>
        <taxon>Monachinae</taxon>
        <taxon>Lobodontini</taxon>
        <taxon>Leptonychotes</taxon>
    </lineage>
</organism>
<dbReference type="RefSeq" id="XP_006752419.1">
    <property type="nucleotide sequence ID" value="XM_006752356.1"/>
</dbReference>
<comment type="subunit">
    <text evidence="1">Homotetramer.</text>
</comment>
<dbReference type="PRINTS" id="PR00722">
    <property type="entry name" value="CHYMOTRYPSIN"/>
</dbReference>
<dbReference type="InterPro" id="IPR009003">
    <property type="entry name" value="Peptidase_S1_PA"/>
</dbReference>
<dbReference type="InterPro" id="IPR001314">
    <property type="entry name" value="Peptidase_S1A"/>
</dbReference>
<evidence type="ECO:0000256" key="2">
    <source>
        <dbReference type="ARBA" id="ARBA00023157"/>
    </source>
</evidence>
<dbReference type="OrthoDB" id="10002959at2759"/>
<dbReference type="InterPro" id="IPR043504">
    <property type="entry name" value="Peptidase_S1_PA_chymotrypsin"/>
</dbReference>
<proteinExistence type="predicted"/>
<reference evidence="9" key="1">
    <citation type="submission" date="2025-08" db="UniProtKB">
        <authorList>
            <consortium name="RefSeq"/>
        </authorList>
    </citation>
    <scope>IDENTIFICATION</scope>
    <source>
        <tissue evidence="9">Liver</tissue>
    </source>
</reference>
<evidence type="ECO:0000256" key="6">
    <source>
        <dbReference type="RuleBase" id="RU363034"/>
    </source>
</evidence>
<dbReference type="EC" id="3.4.21.59" evidence="5"/>
<dbReference type="STRING" id="9713.A0A2U3Z8W4"/>
<feature type="domain" description="Peptidase S1" evidence="7">
    <location>
        <begin position="131"/>
        <end position="370"/>
    </location>
</feature>
<dbReference type="KEGG" id="lww:102742007"/>
<keyword evidence="6" id="KW-0378">Hydrolase</keyword>
<comment type="catalytic activity">
    <reaction evidence="3">
        <text>Preferential cleavage: Arg-|-Xaa, Lys-|-Xaa, but with more restricted specificity than trypsin.</text>
        <dbReference type="EC" id="3.4.21.59"/>
    </reaction>
</comment>
<dbReference type="PROSITE" id="PS50240">
    <property type="entry name" value="TRYPSIN_DOM"/>
    <property type="match status" value="1"/>
</dbReference>
<accession>A0A2U3Z8W4</accession>
<dbReference type="PANTHER" id="PTHR24253">
    <property type="entry name" value="TRANSMEMBRANE PROTEASE SERINE"/>
    <property type="match status" value="1"/>
</dbReference>
<keyword evidence="6" id="KW-0720">Serine protease</keyword>
<comment type="function">
    <text evidence="4">Tryptase is the major neutral protease present in mast cells and is secreted upon the coupled activation-degranulation response of this cell type.</text>
</comment>
<evidence type="ECO:0000259" key="7">
    <source>
        <dbReference type="PROSITE" id="PS50240"/>
    </source>
</evidence>
<keyword evidence="2" id="KW-1015">Disulfide bond</keyword>
<dbReference type="Proteomes" id="UP000245341">
    <property type="component" value="Unplaced"/>
</dbReference>
<dbReference type="InterPro" id="IPR033116">
    <property type="entry name" value="TRYPSIN_SER"/>
</dbReference>
<gene>
    <name evidence="9" type="primary">PRSS48</name>
</gene>
<dbReference type="Pfam" id="PF00089">
    <property type="entry name" value="Trypsin"/>
    <property type="match status" value="1"/>
</dbReference>
<dbReference type="FunFam" id="2.40.10.10:FF:000039">
    <property type="entry name" value="Brain-specific serine protease 4"/>
    <property type="match status" value="1"/>
</dbReference>
<dbReference type="GO" id="GO:0004252">
    <property type="term" value="F:serine-type endopeptidase activity"/>
    <property type="evidence" value="ECO:0007669"/>
    <property type="project" value="UniProtKB-EC"/>
</dbReference>
<sequence length="528" mass="58733">MNETPADAGTNEEEPENLLKSNMKPSYILKELKVPLIDLQTCSDYYQKANLHGIKPIISEEMICSKLPVGQMDQCIKIGLALYPMANTVTKMLHLILAKRPRSDNTVTKKETKKIGKNEPVCGRPVYSGRVVGGQDAVAGHWPWQVSVRLGQNHVCGGSLISDRWILTAAHCLKKNWIPLLYTVQLGSIQIDQPSQSVKHRVFKIIIHPQTQHTTADIALLKLVSRVTFTSFILPICLPRITKHVKIPASCWVTGWGKVKEGEDTDYPSILQEAEIPIFDRQTCEKLYNPIGSILPESEPVIQDDEICAGDTAKMKDTCKGDSGGPLSCHINGVWTQIRLVSWGIGCAESLPGVYTSVIYYQKWIKTTISRAEVLGANNLDLPDFLYLTVLLSLALLGPFCAFGPNTVRRVYSIAKATGQADKNHNRFCGIEVKATRFPNNIDEFAQLNSHCHCPLCGLWEMEKLKGVKQEVPSGLPNLLPETGWKYLDSLALGIEVNELNFEQHEWCCSMSLIPLLYAQIAGPFTKN</sequence>
<protein>
    <recommendedName>
        <fullName evidence="5">tryptase</fullName>
        <ecNumber evidence="5">3.4.21.59</ecNumber>
    </recommendedName>
</protein>
<dbReference type="Gene3D" id="2.40.10.10">
    <property type="entry name" value="Trypsin-like serine proteases"/>
    <property type="match status" value="3"/>
</dbReference>
<dbReference type="SUPFAM" id="SSF50494">
    <property type="entry name" value="Trypsin-like serine proteases"/>
    <property type="match status" value="1"/>
</dbReference>
<evidence type="ECO:0000313" key="8">
    <source>
        <dbReference type="Proteomes" id="UP000245341"/>
    </source>
</evidence>
<evidence type="ECO:0000256" key="1">
    <source>
        <dbReference type="ARBA" id="ARBA00011881"/>
    </source>
</evidence>
<dbReference type="InterPro" id="IPR018114">
    <property type="entry name" value="TRYPSIN_HIS"/>
</dbReference>
<evidence type="ECO:0000256" key="4">
    <source>
        <dbReference type="ARBA" id="ARBA00054350"/>
    </source>
</evidence>
<dbReference type="PROSITE" id="PS00135">
    <property type="entry name" value="TRYPSIN_SER"/>
    <property type="match status" value="1"/>
</dbReference>
<evidence type="ECO:0000256" key="3">
    <source>
        <dbReference type="ARBA" id="ARBA00050838"/>
    </source>
</evidence>
<name>A0A2U3Z8W4_LEPWE</name>
<evidence type="ECO:0000313" key="9">
    <source>
        <dbReference type="RefSeq" id="XP_006752419.1"/>
    </source>
</evidence>
<dbReference type="CTD" id="345062"/>
<evidence type="ECO:0000256" key="5">
    <source>
        <dbReference type="ARBA" id="ARBA00066748"/>
    </source>
</evidence>
<dbReference type="GO" id="GO:0006508">
    <property type="term" value="P:proteolysis"/>
    <property type="evidence" value="ECO:0007669"/>
    <property type="project" value="UniProtKB-KW"/>
</dbReference>
<keyword evidence="6 9" id="KW-0645">Protease</keyword>
<dbReference type="AlphaFoldDB" id="A0A2U3Z8W4"/>
<dbReference type="InterPro" id="IPR001254">
    <property type="entry name" value="Trypsin_dom"/>
</dbReference>
<keyword evidence="8" id="KW-1185">Reference proteome</keyword>